<proteinExistence type="inferred from homology"/>
<feature type="transmembrane region" description="Helical" evidence="8">
    <location>
        <begin position="143"/>
        <end position="162"/>
    </location>
</feature>
<gene>
    <name evidence="9" type="ORF">ADEAN_000157500</name>
</gene>
<comment type="similarity">
    <text evidence="7">Belongs to the mitochondrial carrier (TC 2.A.29) family.</text>
</comment>
<keyword evidence="5 6" id="KW-0472">Membrane</keyword>
<evidence type="ECO:0000256" key="3">
    <source>
        <dbReference type="ARBA" id="ARBA00022692"/>
    </source>
</evidence>
<keyword evidence="2 7" id="KW-0813">Transport</keyword>
<keyword evidence="8" id="KW-1133">Transmembrane helix</keyword>
<name>A0A7G2C4K6_9TRYP</name>
<dbReference type="Gene3D" id="1.50.40.10">
    <property type="entry name" value="Mitochondrial carrier domain"/>
    <property type="match status" value="2"/>
</dbReference>
<organism evidence="9 10">
    <name type="scientific">Angomonas deanei</name>
    <dbReference type="NCBI Taxonomy" id="59799"/>
    <lineage>
        <taxon>Eukaryota</taxon>
        <taxon>Discoba</taxon>
        <taxon>Euglenozoa</taxon>
        <taxon>Kinetoplastea</taxon>
        <taxon>Metakinetoplastina</taxon>
        <taxon>Trypanosomatida</taxon>
        <taxon>Trypanosomatidae</taxon>
        <taxon>Strigomonadinae</taxon>
        <taxon>Angomonas</taxon>
    </lineage>
</organism>
<feature type="transmembrane region" description="Helical" evidence="8">
    <location>
        <begin position="432"/>
        <end position="456"/>
    </location>
</feature>
<dbReference type="AlphaFoldDB" id="A0A7G2C4K6"/>
<feature type="transmembrane region" description="Helical" evidence="8">
    <location>
        <begin position="342"/>
        <end position="361"/>
    </location>
</feature>
<dbReference type="InterPro" id="IPR002067">
    <property type="entry name" value="MCP"/>
</dbReference>
<dbReference type="PRINTS" id="PR00926">
    <property type="entry name" value="MITOCARRIER"/>
</dbReference>
<dbReference type="InterPro" id="IPR018108">
    <property type="entry name" value="MCP_transmembrane"/>
</dbReference>
<evidence type="ECO:0000256" key="2">
    <source>
        <dbReference type="ARBA" id="ARBA00022448"/>
    </source>
</evidence>
<dbReference type="GO" id="GO:0016020">
    <property type="term" value="C:membrane"/>
    <property type="evidence" value="ECO:0007669"/>
    <property type="project" value="UniProtKB-SubCell"/>
</dbReference>
<keyword evidence="4" id="KW-0677">Repeat</keyword>
<evidence type="ECO:0000256" key="5">
    <source>
        <dbReference type="ARBA" id="ARBA00023136"/>
    </source>
</evidence>
<feature type="repeat" description="Solcar" evidence="6">
    <location>
        <begin position="38"/>
        <end position="126"/>
    </location>
</feature>
<protein>
    <submittedName>
        <fullName evidence="9">Mitochondrial carrier protein, putative</fullName>
    </submittedName>
</protein>
<dbReference type="InterPro" id="IPR023395">
    <property type="entry name" value="MCP_dom_sf"/>
</dbReference>
<dbReference type="VEuPathDB" id="TriTrypDB:ADEAN_000157500"/>
<evidence type="ECO:0000256" key="8">
    <source>
        <dbReference type="SAM" id="Phobius"/>
    </source>
</evidence>
<keyword evidence="3 6" id="KW-0812">Transmembrane</keyword>
<accession>A0A7G2C4K6</accession>
<evidence type="ECO:0000256" key="4">
    <source>
        <dbReference type="ARBA" id="ARBA00022737"/>
    </source>
</evidence>
<reference evidence="9 10" key="1">
    <citation type="submission" date="2020-08" db="EMBL/GenBank/DDBJ databases">
        <authorList>
            <person name="Newling K."/>
            <person name="Davey J."/>
            <person name="Forrester S."/>
        </authorList>
    </citation>
    <scope>NUCLEOTIDE SEQUENCE [LARGE SCALE GENOMIC DNA]</scope>
    <source>
        <strain evidence="10">Crithidia deanei Carvalho (ATCC PRA-265)</strain>
    </source>
</reference>
<evidence type="ECO:0000256" key="6">
    <source>
        <dbReference type="PROSITE-ProRule" id="PRU00282"/>
    </source>
</evidence>
<evidence type="ECO:0000313" key="9">
    <source>
        <dbReference type="EMBL" id="CAD2214131.1"/>
    </source>
</evidence>
<dbReference type="OrthoDB" id="270584at2759"/>
<dbReference type="SUPFAM" id="SSF103506">
    <property type="entry name" value="Mitochondrial carrier"/>
    <property type="match status" value="2"/>
</dbReference>
<feature type="transmembrane region" description="Helical" evidence="8">
    <location>
        <begin position="401"/>
        <end position="420"/>
    </location>
</feature>
<feature type="repeat" description="Solcar" evidence="6">
    <location>
        <begin position="139"/>
        <end position="224"/>
    </location>
</feature>
<dbReference type="GO" id="GO:0055085">
    <property type="term" value="P:transmembrane transport"/>
    <property type="evidence" value="ECO:0007669"/>
    <property type="project" value="InterPro"/>
</dbReference>
<keyword evidence="10" id="KW-1185">Reference proteome</keyword>
<feature type="repeat" description="Solcar" evidence="6">
    <location>
        <begin position="338"/>
        <end position="426"/>
    </location>
</feature>
<dbReference type="PROSITE" id="PS50920">
    <property type="entry name" value="SOLCAR"/>
    <property type="match status" value="3"/>
</dbReference>
<dbReference type="Pfam" id="PF00153">
    <property type="entry name" value="Mito_carr"/>
    <property type="match status" value="5"/>
</dbReference>
<feature type="transmembrane region" description="Helical" evidence="8">
    <location>
        <begin position="97"/>
        <end position="123"/>
    </location>
</feature>
<dbReference type="PANTHER" id="PTHR24089">
    <property type="entry name" value="SOLUTE CARRIER FAMILY 25"/>
    <property type="match status" value="1"/>
</dbReference>
<evidence type="ECO:0000313" key="10">
    <source>
        <dbReference type="Proteomes" id="UP000515908"/>
    </source>
</evidence>
<dbReference type="EMBL" id="LR877147">
    <property type="protein sequence ID" value="CAD2214131.1"/>
    <property type="molecule type" value="Genomic_DNA"/>
</dbReference>
<sequence length="531" mass="59402">MLRIVPYAAITYSSFDVYLNALKKISPKNPDGTMEEKSAVTVRFICGSLAGATSTTFTYPLDLMRARFAAHSSSGKTRFPSYRAAFRDATKKDGLRSLYFGLFPTLVGIMPYAGCSFACFGTMKQYIVKYYGLKSDRDIPTWQRLIAGALSGLIAQSATYPFDIVRRRMQVTPGRYRGVVHALTVIHREEGLRQGLYKGLAMNWIKGPIATSTSFTVNDLLKRRTRDYYQAASTRTKEPVVTVPEALVCGGIAAGTAKLWTLPFDKLRITYQLGLVSDKSIHLKQLPDLFLKEFRRNPNMWSSGQVAMLRVIPYGALTYSFYDMFKEASQRLLYTHEPTMATNFLAGASAAAFGTFLVYPLELLRARVALLPQGASPKFQSYYWVLRAIAKRSGLGSLWKGCYISMLGVGVLAGTGFATYEYLKERFECHTFLSRFGVGMLSGLMGQVVTYPLSVVKRNRQIEQMTYKKLSSANANLSGFRSAYAVFYRRMPFSFTLSSLTFGISFAVNDNCRDVVVAARQDMLHDFIFSS</sequence>
<comment type="subcellular location">
    <subcellularLocation>
        <location evidence="1">Membrane</location>
        <topology evidence="1">Multi-pass membrane protein</topology>
    </subcellularLocation>
</comment>
<evidence type="ECO:0000256" key="1">
    <source>
        <dbReference type="ARBA" id="ARBA00004141"/>
    </source>
</evidence>
<evidence type="ECO:0000256" key="7">
    <source>
        <dbReference type="RuleBase" id="RU000488"/>
    </source>
</evidence>
<feature type="transmembrane region" description="Helical" evidence="8">
    <location>
        <begin position="300"/>
        <end position="322"/>
    </location>
</feature>
<dbReference type="Proteomes" id="UP000515908">
    <property type="component" value="Chromosome 03"/>
</dbReference>